<dbReference type="InterPro" id="IPR029063">
    <property type="entry name" value="SAM-dependent_MTases_sf"/>
</dbReference>
<accession>A0ABQ8TXX3</accession>
<evidence type="ECO:0000256" key="1">
    <source>
        <dbReference type="SAM" id="MobiDB-lite"/>
    </source>
</evidence>
<protein>
    <recommendedName>
        <fullName evidence="2">Methyltransferase type 11 domain-containing protein</fullName>
    </recommendedName>
</protein>
<feature type="region of interest" description="Disordered" evidence="1">
    <location>
        <begin position="1"/>
        <end position="22"/>
    </location>
</feature>
<dbReference type="Pfam" id="PF08241">
    <property type="entry name" value="Methyltransf_11"/>
    <property type="match status" value="1"/>
</dbReference>
<name>A0ABQ8TXX3_PERAM</name>
<sequence length="275" mass="31640">MDRVEEYNKEHGPAQSAAQQTMSEYMGSMTWKPRERIFDLGCGPGKVTVEMLLPRLPDDFEILVAADVSAAMLQLACSKYTHPKVKFLELDLGKPIPPDSDLRTPGFDKVFSFFCLQWIADQRQAVTNIYNLLRTGGEALVTIFARADLLAAYNSQIQKKEWQPYLKKVQLAVVTYQNSQDPAEDFKKILKDVGFKVVDCKCRKTSYNLENVSRFKDFAISVNPFLNVIPKELHDIYITDLLMEMTKIKFKREEDKDDSITEIKYDQIIAYIRKV</sequence>
<evidence type="ECO:0000313" key="4">
    <source>
        <dbReference type="Proteomes" id="UP001148838"/>
    </source>
</evidence>
<proteinExistence type="predicted"/>
<dbReference type="PANTHER" id="PTHR43861:SF1">
    <property type="entry name" value="TRANS-ACONITATE 2-METHYLTRANSFERASE"/>
    <property type="match status" value="1"/>
</dbReference>
<reference evidence="3 4" key="1">
    <citation type="journal article" date="2022" name="Allergy">
        <title>Genome assembly and annotation of Periplaneta americana reveal a comprehensive cockroach allergen profile.</title>
        <authorList>
            <person name="Wang L."/>
            <person name="Xiong Q."/>
            <person name="Saelim N."/>
            <person name="Wang L."/>
            <person name="Nong W."/>
            <person name="Wan A.T."/>
            <person name="Shi M."/>
            <person name="Liu X."/>
            <person name="Cao Q."/>
            <person name="Hui J.H.L."/>
            <person name="Sookrung N."/>
            <person name="Leung T.F."/>
            <person name="Tungtrongchitr A."/>
            <person name="Tsui S.K.W."/>
        </authorList>
    </citation>
    <scope>NUCLEOTIDE SEQUENCE [LARGE SCALE GENOMIC DNA]</scope>
    <source>
        <strain evidence="3">PWHHKU_190912</strain>
    </source>
</reference>
<feature type="domain" description="Methyltransferase type 11" evidence="2">
    <location>
        <begin position="39"/>
        <end position="140"/>
    </location>
</feature>
<feature type="compositionally biased region" description="Basic and acidic residues" evidence="1">
    <location>
        <begin position="1"/>
        <end position="12"/>
    </location>
</feature>
<evidence type="ECO:0000259" key="2">
    <source>
        <dbReference type="Pfam" id="PF08241"/>
    </source>
</evidence>
<dbReference type="CDD" id="cd02440">
    <property type="entry name" value="AdoMet_MTases"/>
    <property type="match status" value="1"/>
</dbReference>
<evidence type="ECO:0000313" key="3">
    <source>
        <dbReference type="EMBL" id="KAJ4450364.1"/>
    </source>
</evidence>
<dbReference type="EMBL" id="JAJSOF020000003">
    <property type="protein sequence ID" value="KAJ4450364.1"/>
    <property type="molecule type" value="Genomic_DNA"/>
</dbReference>
<dbReference type="Gene3D" id="3.40.50.150">
    <property type="entry name" value="Vaccinia Virus protein VP39"/>
    <property type="match status" value="1"/>
</dbReference>
<keyword evidence="4" id="KW-1185">Reference proteome</keyword>
<organism evidence="3 4">
    <name type="scientific">Periplaneta americana</name>
    <name type="common">American cockroach</name>
    <name type="synonym">Blatta americana</name>
    <dbReference type="NCBI Taxonomy" id="6978"/>
    <lineage>
        <taxon>Eukaryota</taxon>
        <taxon>Metazoa</taxon>
        <taxon>Ecdysozoa</taxon>
        <taxon>Arthropoda</taxon>
        <taxon>Hexapoda</taxon>
        <taxon>Insecta</taxon>
        <taxon>Pterygota</taxon>
        <taxon>Neoptera</taxon>
        <taxon>Polyneoptera</taxon>
        <taxon>Dictyoptera</taxon>
        <taxon>Blattodea</taxon>
        <taxon>Blattoidea</taxon>
        <taxon>Blattidae</taxon>
        <taxon>Blattinae</taxon>
        <taxon>Periplaneta</taxon>
    </lineage>
</organism>
<dbReference type="SUPFAM" id="SSF53335">
    <property type="entry name" value="S-adenosyl-L-methionine-dependent methyltransferases"/>
    <property type="match status" value="1"/>
</dbReference>
<gene>
    <name evidence="3" type="ORF">ANN_01785</name>
</gene>
<dbReference type="Proteomes" id="UP001148838">
    <property type="component" value="Unassembled WGS sequence"/>
</dbReference>
<dbReference type="InterPro" id="IPR013216">
    <property type="entry name" value="Methyltransf_11"/>
</dbReference>
<comment type="caution">
    <text evidence="3">The sequence shown here is derived from an EMBL/GenBank/DDBJ whole genome shotgun (WGS) entry which is preliminary data.</text>
</comment>
<dbReference type="PANTHER" id="PTHR43861">
    <property type="entry name" value="TRANS-ACONITATE 2-METHYLTRANSFERASE-RELATED"/>
    <property type="match status" value="1"/>
</dbReference>